<dbReference type="PANTHER" id="PTHR11839:SF18">
    <property type="entry name" value="NUDIX HYDROLASE DOMAIN-CONTAINING PROTEIN"/>
    <property type="match status" value="1"/>
</dbReference>
<dbReference type="Pfam" id="PF00293">
    <property type="entry name" value="NUDIX"/>
    <property type="match status" value="1"/>
</dbReference>
<comment type="caution">
    <text evidence="5">The sequence shown here is derived from an EMBL/GenBank/DDBJ whole genome shotgun (WGS) entry which is preliminary data.</text>
</comment>
<comment type="similarity">
    <text evidence="3">Belongs to the Nudix hydrolase family.</text>
</comment>
<reference evidence="5 6" key="1">
    <citation type="submission" date="2020-09" db="EMBL/GenBank/DDBJ databases">
        <title>Parvimonas S3374 sp. nov.</title>
        <authorList>
            <person name="Buhl M."/>
        </authorList>
    </citation>
    <scope>NUCLEOTIDE SEQUENCE [LARGE SCALE GENOMIC DNA]</scope>
    <source>
        <strain evidence="5 6">S3374</strain>
    </source>
</reference>
<dbReference type="Gene3D" id="3.90.79.10">
    <property type="entry name" value="Nucleoside Triphosphate Pyrophosphohydrolase"/>
    <property type="match status" value="1"/>
</dbReference>
<dbReference type="InterPro" id="IPR000086">
    <property type="entry name" value="NUDIX_hydrolase_dom"/>
</dbReference>
<evidence type="ECO:0000256" key="1">
    <source>
        <dbReference type="ARBA" id="ARBA00001946"/>
    </source>
</evidence>
<dbReference type="GO" id="GO:0016787">
    <property type="term" value="F:hydrolase activity"/>
    <property type="evidence" value="ECO:0007669"/>
    <property type="project" value="UniProtKB-KW"/>
</dbReference>
<dbReference type="PRINTS" id="PR00502">
    <property type="entry name" value="NUDIXFAMILY"/>
</dbReference>
<dbReference type="PROSITE" id="PS00893">
    <property type="entry name" value="NUDIX_BOX"/>
    <property type="match status" value="1"/>
</dbReference>
<organism evidence="5 6">
    <name type="scientific">Parvimonas parva</name>
    <dbReference type="NCBI Taxonomy" id="2769485"/>
    <lineage>
        <taxon>Bacteria</taxon>
        <taxon>Bacillati</taxon>
        <taxon>Bacillota</taxon>
        <taxon>Tissierellia</taxon>
        <taxon>Tissierellales</taxon>
        <taxon>Peptoniphilaceae</taxon>
        <taxon>Parvimonas</taxon>
    </lineage>
</organism>
<comment type="cofactor">
    <cofactor evidence="1">
        <name>Mg(2+)</name>
        <dbReference type="ChEBI" id="CHEBI:18420"/>
    </cofactor>
</comment>
<protein>
    <submittedName>
        <fullName evidence="5">NUDIX hydrolase</fullName>
    </submittedName>
</protein>
<dbReference type="InterPro" id="IPR020084">
    <property type="entry name" value="NUDIX_hydrolase_CS"/>
</dbReference>
<evidence type="ECO:0000313" key="5">
    <source>
        <dbReference type="EMBL" id="MBK1468323.1"/>
    </source>
</evidence>
<name>A0ABS1C895_9FIRM</name>
<feature type="domain" description="Nudix hydrolase" evidence="4">
    <location>
        <begin position="36"/>
        <end position="169"/>
    </location>
</feature>
<evidence type="ECO:0000313" key="6">
    <source>
        <dbReference type="Proteomes" id="UP000823123"/>
    </source>
</evidence>
<keyword evidence="6" id="KW-1185">Reference proteome</keyword>
<evidence type="ECO:0000259" key="4">
    <source>
        <dbReference type="PROSITE" id="PS51462"/>
    </source>
</evidence>
<gene>
    <name evidence="5" type="ORF">IBJ83_03210</name>
</gene>
<dbReference type="CDD" id="cd03424">
    <property type="entry name" value="NUDIX_ADPRase_Nudt5_UGPPase_Nudt14"/>
    <property type="match status" value="1"/>
</dbReference>
<keyword evidence="2 3" id="KW-0378">Hydrolase</keyword>
<dbReference type="RefSeq" id="WP_201275274.1">
    <property type="nucleotide sequence ID" value="NZ_JACVDA010000007.1"/>
</dbReference>
<accession>A0ABS1C895</accession>
<dbReference type="PANTHER" id="PTHR11839">
    <property type="entry name" value="UDP/ADP-SUGAR PYROPHOSPHATASE"/>
    <property type="match status" value="1"/>
</dbReference>
<proteinExistence type="inferred from homology"/>
<dbReference type="PROSITE" id="PS51462">
    <property type="entry name" value="NUDIX"/>
    <property type="match status" value="1"/>
</dbReference>
<dbReference type="EMBL" id="JACVDA010000007">
    <property type="protein sequence ID" value="MBK1468323.1"/>
    <property type="molecule type" value="Genomic_DNA"/>
</dbReference>
<dbReference type="Proteomes" id="UP000823123">
    <property type="component" value="Unassembled WGS sequence"/>
</dbReference>
<evidence type="ECO:0000256" key="2">
    <source>
        <dbReference type="ARBA" id="ARBA00022801"/>
    </source>
</evidence>
<evidence type="ECO:0000256" key="3">
    <source>
        <dbReference type="RuleBase" id="RU003476"/>
    </source>
</evidence>
<sequence length="172" mass="20222">MYKKIKTEEIFKGRILDLKLEYFETEEKVLKREIVEHKDAVAIFPIDKDGYVYLVKQFRFPVEMDVLEIPAGLVEDGENHEETALRELQEEIGFSSKNLEKVFEGYNSIGFCTEKTVIYRACDLFSSKLPEDDDENLSIVKIHFEDLKKMYFNGEINDFKTAMAILNEMNRR</sequence>
<dbReference type="InterPro" id="IPR015797">
    <property type="entry name" value="NUDIX_hydrolase-like_dom_sf"/>
</dbReference>
<dbReference type="SUPFAM" id="SSF55811">
    <property type="entry name" value="Nudix"/>
    <property type="match status" value="1"/>
</dbReference>
<dbReference type="InterPro" id="IPR020476">
    <property type="entry name" value="Nudix_hydrolase"/>
</dbReference>